<dbReference type="CDD" id="cd00377">
    <property type="entry name" value="ICL_PEPM"/>
    <property type="match status" value="1"/>
</dbReference>
<reference evidence="9" key="2">
    <citation type="submission" date="2018-04" db="EMBL/GenBank/DDBJ databases">
        <title>Complete genome sequence of Sulfodiicoccus acidiphilus strain HS-1.</title>
        <authorList>
            <person name="Sakai H.D."/>
            <person name="Kurosawa N."/>
        </authorList>
    </citation>
    <scope>NUCLEOTIDE SEQUENCE [LARGE SCALE GENOMIC DNA]</scope>
    <source>
        <strain evidence="9">HS-1</strain>
    </source>
</reference>
<accession>A0A348B465</accession>
<keyword evidence="5 6" id="KW-0456">Lyase</keyword>
<evidence type="ECO:0000313" key="9">
    <source>
        <dbReference type="Proteomes" id="UP000276741"/>
    </source>
</evidence>
<reference evidence="8" key="4">
    <citation type="submission" date="2020-09" db="EMBL/GenBank/DDBJ databases">
        <authorList>
            <person name="Sun Q."/>
            <person name="Ohkuma M."/>
        </authorList>
    </citation>
    <scope>NUCLEOTIDE SEQUENCE</scope>
    <source>
        <strain evidence="8">JCM 31740</strain>
    </source>
</reference>
<sequence length="269" mass="29960">MFNAFSALLAEKVGFKAVYLSGGALTSSMGLPDIGLITLTELADAVRKIKEVTDIPLIVDADTGFGESVNVYRAVRVLEEAGANAIQIEDQVMPKRCGHLDGKEVISKDEMVFKLRAAIRARRDALIVARTDSRAVLGIGEAVNRAKTYLEEGADVIFPEALTSKEEFAEFAREVEAPLLANMTEFGKTPLISATEFREMGYKYVIFPVTIFRVAAKAMKEALQVLLEKGTQAPLMELMMTRKEQYEVIKYNFYEQLDKELSKYKQKNP</sequence>
<evidence type="ECO:0000256" key="6">
    <source>
        <dbReference type="RuleBase" id="RU361121"/>
    </source>
</evidence>
<evidence type="ECO:0000256" key="5">
    <source>
        <dbReference type="ARBA" id="ARBA00023239"/>
    </source>
</evidence>
<dbReference type="PANTHER" id="PTHR42905:SF5">
    <property type="entry name" value="CARBOXYVINYL-CARBOXYPHOSPHONATE PHOSPHORYLMUTASE, CHLOROPLASTIC"/>
    <property type="match status" value="1"/>
</dbReference>
<dbReference type="Proteomes" id="UP000616143">
    <property type="component" value="Unassembled WGS sequence"/>
</dbReference>
<comment type="catalytic activity">
    <reaction evidence="6">
        <text>(2S,3R)-3-hydroxybutane-1,2,3-tricarboxylate = pyruvate + succinate</text>
        <dbReference type="Rhea" id="RHEA:16809"/>
        <dbReference type="ChEBI" id="CHEBI:15361"/>
        <dbReference type="ChEBI" id="CHEBI:30031"/>
        <dbReference type="ChEBI" id="CHEBI:57429"/>
        <dbReference type="EC" id="4.1.3.30"/>
    </reaction>
</comment>
<reference evidence="8" key="1">
    <citation type="journal article" date="2014" name="Int. J. Syst. Evol. Microbiol.">
        <title>Complete genome sequence of Corynebacterium casei LMG S-19264T (=DSM 44701T), isolated from a smear-ripened cheese.</title>
        <authorList>
            <consortium name="US DOE Joint Genome Institute (JGI-PGF)"/>
            <person name="Walter F."/>
            <person name="Albersmeier A."/>
            <person name="Kalinowski J."/>
            <person name="Ruckert C."/>
        </authorList>
    </citation>
    <scope>NUCLEOTIDE SEQUENCE</scope>
    <source>
        <strain evidence="8">JCM 31740</strain>
    </source>
</reference>
<dbReference type="PROSITE" id="PS00161">
    <property type="entry name" value="ISOCITRATE_LYASE"/>
    <property type="match status" value="1"/>
</dbReference>
<evidence type="ECO:0000313" key="7">
    <source>
        <dbReference type="EMBL" id="BBD72967.1"/>
    </source>
</evidence>
<evidence type="ECO:0000256" key="1">
    <source>
        <dbReference type="ARBA" id="ARBA00001946"/>
    </source>
</evidence>
<name>A0A348B465_9CREN</name>
<dbReference type="UniPathway" id="UPA00946"/>
<dbReference type="GO" id="GO:0046872">
    <property type="term" value="F:metal ion binding"/>
    <property type="evidence" value="ECO:0007669"/>
    <property type="project" value="UniProtKB-KW"/>
</dbReference>
<dbReference type="PANTHER" id="PTHR42905">
    <property type="entry name" value="PHOSPHOENOLPYRUVATE CARBOXYLASE"/>
    <property type="match status" value="1"/>
</dbReference>
<keyword evidence="3" id="KW-0479">Metal-binding</keyword>
<dbReference type="NCBIfam" id="TIGR02317">
    <property type="entry name" value="prpB"/>
    <property type="match status" value="1"/>
</dbReference>
<dbReference type="GO" id="GO:0046421">
    <property type="term" value="F:methylisocitrate lyase activity"/>
    <property type="evidence" value="ECO:0007669"/>
    <property type="project" value="UniProtKB-EC"/>
</dbReference>
<dbReference type="FunFam" id="3.20.20.60:FF:000009">
    <property type="entry name" value="2-methylisocitrate lyase"/>
    <property type="match status" value="1"/>
</dbReference>
<gene>
    <name evidence="8" type="ORF">GCM10007116_01990</name>
    <name evidence="7" type="ORF">HS1genome_1356</name>
</gene>
<dbReference type="InterPro" id="IPR018523">
    <property type="entry name" value="Isocitrate_lyase_ph_CS"/>
</dbReference>
<comment type="cofactor">
    <cofactor evidence="1">
        <name>Mg(2+)</name>
        <dbReference type="ChEBI" id="CHEBI:18420"/>
    </cofactor>
</comment>
<dbReference type="EMBL" id="AP018553">
    <property type="protein sequence ID" value="BBD72967.1"/>
    <property type="molecule type" value="Genomic_DNA"/>
</dbReference>
<keyword evidence="9" id="KW-1185">Reference proteome</keyword>
<reference evidence="7" key="3">
    <citation type="journal article" date="2019" name="BMC Res. Notes">
        <title>Complete genome sequence of the Sulfodiicoccus acidiphilus strain HS-1T, the first crenarchaeon that lacks polB3, isolated from an acidic hot spring in Ohwaku-dani, Hakone, Japan.</title>
        <authorList>
            <person name="Sakai H.D."/>
            <person name="Kurosawa N."/>
        </authorList>
    </citation>
    <scope>NUCLEOTIDE SEQUENCE</scope>
    <source>
        <strain evidence="7">HS-1</strain>
    </source>
</reference>
<dbReference type="InterPro" id="IPR040442">
    <property type="entry name" value="Pyrv_kinase-like_dom_sf"/>
</dbReference>
<dbReference type="KEGG" id="sacd:HS1genome_1356"/>
<dbReference type="Gene3D" id="3.20.20.60">
    <property type="entry name" value="Phosphoenolpyruvate-binding domains"/>
    <property type="match status" value="1"/>
</dbReference>
<comment type="function">
    <text evidence="6">Catalyzes the thermodynamically favored C-C bond cleavage of (2R,3S)-2-methylisocitrate to yield pyruvate and succinate.</text>
</comment>
<dbReference type="Proteomes" id="UP000276741">
    <property type="component" value="Chromosome"/>
</dbReference>
<dbReference type="EMBL" id="BMQS01000002">
    <property type="protein sequence ID" value="GGT87653.1"/>
    <property type="molecule type" value="Genomic_DNA"/>
</dbReference>
<dbReference type="SUPFAM" id="SSF51621">
    <property type="entry name" value="Phosphoenolpyruvate/pyruvate domain"/>
    <property type="match status" value="1"/>
</dbReference>
<dbReference type="AlphaFoldDB" id="A0A348B465"/>
<keyword evidence="4" id="KW-0460">Magnesium</keyword>
<organism evidence="7 9">
    <name type="scientific">Sulfodiicoccus acidiphilus</name>
    <dbReference type="NCBI Taxonomy" id="1670455"/>
    <lineage>
        <taxon>Archaea</taxon>
        <taxon>Thermoproteota</taxon>
        <taxon>Thermoprotei</taxon>
        <taxon>Sulfolobales</taxon>
        <taxon>Sulfolobaceae</taxon>
        <taxon>Sulfodiicoccus</taxon>
    </lineage>
</organism>
<dbReference type="InterPro" id="IPR012695">
    <property type="entry name" value="PrpB"/>
</dbReference>
<dbReference type="InterPro" id="IPR039556">
    <property type="entry name" value="ICL/PEPM"/>
</dbReference>
<proteinExistence type="inferred from homology"/>
<dbReference type="InterPro" id="IPR015813">
    <property type="entry name" value="Pyrv/PenolPyrv_kinase-like_dom"/>
</dbReference>
<comment type="similarity">
    <text evidence="2 6">Belongs to the isocitrate lyase/PEP mutase superfamily. Methylisocitrate lyase family.</text>
</comment>
<evidence type="ECO:0000256" key="4">
    <source>
        <dbReference type="ARBA" id="ARBA00022842"/>
    </source>
</evidence>
<dbReference type="Pfam" id="PF13714">
    <property type="entry name" value="PEP_mutase"/>
    <property type="match status" value="1"/>
</dbReference>
<evidence type="ECO:0000313" key="8">
    <source>
        <dbReference type="EMBL" id="GGT87653.1"/>
    </source>
</evidence>
<comment type="pathway">
    <text evidence="6">Organic acid metabolism; propanoate degradation.</text>
</comment>
<dbReference type="GO" id="GO:0019629">
    <property type="term" value="P:propionate catabolic process, 2-methylcitrate cycle"/>
    <property type="evidence" value="ECO:0007669"/>
    <property type="project" value="InterPro"/>
</dbReference>
<evidence type="ECO:0000256" key="3">
    <source>
        <dbReference type="ARBA" id="ARBA00022723"/>
    </source>
</evidence>
<evidence type="ECO:0000256" key="2">
    <source>
        <dbReference type="ARBA" id="ARBA00009282"/>
    </source>
</evidence>
<dbReference type="EC" id="4.1.3.30" evidence="6"/>
<protein>
    <recommendedName>
        <fullName evidence="6">Methylisocitrate lyase</fullName>
        <ecNumber evidence="6">4.1.3.30</ecNumber>
    </recommendedName>
</protein>